<feature type="signal peptide" evidence="1">
    <location>
        <begin position="1"/>
        <end position="18"/>
    </location>
</feature>
<dbReference type="Proteomes" id="UP000604046">
    <property type="component" value="Unassembled WGS sequence"/>
</dbReference>
<feature type="chain" id="PRO_5032844109" evidence="1">
    <location>
        <begin position="19"/>
        <end position="213"/>
    </location>
</feature>
<dbReference type="EMBL" id="CAJNDS010000220">
    <property type="protein sequence ID" value="CAE7029720.1"/>
    <property type="molecule type" value="Genomic_DNA"/>
</dbReference>
<protein>
    <submittedName>
        <fullName evidence="2">Uncharacterized protein</fullName>
    </submittedName>
</protein>
<evidence type="ECO:0000313" key="2">
    <source>
        <dbReference type="EMBL" id="CAE7029720.1"/>
    </source>
</evidence>
<reference evidence="2" key="1">
    <citation type="submission" date="2021-02" db="EMBL/GenBank/DDBJ databases">
        <authorList>
            <person name="Dougan E. K."/>
            <person name="Rhodes N."/>
            <person name="Thang M."/>
            <person name="Chan C."/>
        </authorList>
    </citation>
    <scope>NUCLEOTIDE SEQUENCE</scope>
</reference>
<dbReference type="AlphaFoldDB" id="A0A812IE92"/>
<evidence type="ECO:0000313" key="3">
    <source>
        <dbReference type="Proteomes" id="UP000604046"/>
    </source>
</evidence>
<evidence type="ECO:0000256" key="1">
    <source>
        <dbReference type="SAM" id="SignalP"/>
    </source>
</evidence>
<sequence>MFLAAVRLLPAFLLAACGRSSFTAFAQEHAGLGSLLHGAQGLSPHAQTARRLQLAAMATQCLGKCKGLGALYVDMLPYMSTPEPGASLGLGDLLGSGMQSMLGGSMGAVFGTVCAHSATLSCMRTECVPPDGGLSRGIETALSEAPCLCEACPQFMTAVADMQSLSASLGNVSQGSTEYLSILCPMIGPVECATNSTQCTAFSSAMSGHARGT</sequence>
<keyword evidence="1" id="KW-0732">Signal</keyword>
<comment type="caution">
    <text evidence="2">The sequence shown here is derived from an EMBL/GenBank/DDBJ whole genome shotgun (WGS) entry which is preliminary data.</text>
</comment>
<organism evidence="2 3">
    <name type="scientific">Symbiodinium natans</name>
    <dbReference type="NCBI Taxonomy" id="878477"/>
    <lineage>
        <taxon>Eukaryota</taxon>
        <taxon>Sar</taxon>
        <taxon>Alveolata</taxon>
        <taxon>Dinophyceae</taxon>
        <taxon>Suessiales</taxon>
        <taxon>Symbiodiniaceae</taxon>
        <taxon>Symbiodinium</taxon>
    </lineage>
</organism>
<proteinExistence type="predicted"/>
<accession>A0A812IE92</accession>
<name>A0A812IE92_9DINO</name>
<gene>
    <name evidence="2" type="ORF">SNAT2548_LOCUS3573</name>
</gene>
<keyword evidence="3" id="KW-1185">Reference proteome</keyword>